<evidence type="ECO:0000256" key="4">
    <source>
        <dbReference type="ARBA" id="ARBA00022776"/>
    </source>
</evidence>
<organism evidence="10 11">
    <name type="scientific">Australozyma saopauloensis</name>
    <dbReference type="NCBI Taxonomy" id="291208"/>
    <lineage>
        <taxon>Eukaryota</taxon>
        <taxon>Fungi</taxon>
        <taxon>Dikarya</taxon>
        <taxon>Ascomycota</taxon>
        <taxon>Saccharomycotina</taxon>
        <taxon>Pichiomycetes</taxon>
        <taxon>Metschnikowiaceae</taxon>
        <taxon>Australozyma</taxon>
    </lineage>
</organism>
<proteinExistence type="predicted"/>
<evidence type="ECO:0000256" key="1">
    <source>
        <dbReference type="ARBA" id="ARBA00004629"/>
    </source>
</evidence>
<dbReference type="EMBL" id="CP138896">
    <property type="protein sequence ID" value="WPK25376.1"/>
    <property type="molecule type" value="Genomic_DNA"/>
</dbReference>
<dbReference type="GO" id="GO:0051301">
    <property type="term" value="P:cell division"/>
    <property type="evidence" value="ECO:0007669"/>
    <property type="project" value="UniProtKB-UniRule"/>
</dbReference>
<evidence type="ECO:0000313" key="11">
    <source>
        <dbReference type="Proteomes" id="UP001338582"/>
    </source>
</evidence>
<evidence type="ECO:0000256" key="5">
    <source>
        <dbReference type="ARBA" id="ARBA00022838"/>
    </source>
</evidence>
<evidence type="ECO:0000256" key="7">
    <source>
        <dbReference type="ARBA" id="ARBA00023306"/>
    </source>
</evidence>
<dbReference type="PANTHER" id="PTHR15459:SF3">
    <property type="entry name" value="POLYAMINE-MODULATED FACTOR 1"/>
    <property type="match status" value="1"/>
</dbReference>
<evidence type="ECO:0000256" key="3">
    <source>
        <dbReference type="ARBA" id="ARBA00022618"/>
    </source>
</evidence>
<reference evidence="10 11" key="1">
    <citation type="submission" date="2023-10" db="EMBL/GenBank/DDBJ databases">
        <title>Draft Genome Sequence of Candida saopaulonensis from a very Premature Infant with Sepsis.</title>
        <authorList>
            <person name="Ning Y."/>
            <person name="Dai R."/>
            <person name="Xiao M."/>
            <person name="Xu Y."/>
            <person name="Yan Q."/>
            <person name="Zhang L."/>
        </authorList>
    </citation>
    <scope>NUCLEOTIDE SEQUENCE [LARGE SCALE GENOMIC DNA]</scope>
    <source>
        <strain evidence="10 11">19XY460</strain>
    </source>
</reference>
<evidence type="ECO:0000256" key="2">
    <source>
        <dbReference type="ARBA" id="ARBA00022454"/>
    </source>
</evidence>
<sequence length="203" mass="23085">MSSQNLDLEHQHVRYDRLKRVLEKAVDQTVKRLMDSEQVASCFPQISQVEGGEAILELARKQVASYFRSTSLSQFEHICQERNVELRLNALDDIVIDARKRKEQNSGMQLHIDRLSADELMDAAVVQPKLDAIAKLQLIYDQLCIDNVELYEDLLQQATECDELKSSVVALVDALQSGIDEVKRLDFEANFAKLTEEVFGDTS</sequence>
<keyword evidence="4 9" id="KW-0498">Mitosis</keyword>
<comment type="subcellular location">
    <subcellularLocation>
        <location evidence="1 9">Chromosome</location>
        <location evidence="1 9">Centromere</location>
        <location evidence="1 9">Kinetochore</location>
    </subcellularLocation>
    <subcellularLocation>
        <location evidence="9">Nucleus</location>
    </subcellularLocation>
    <text evidence="9">Associated with the kinetochore.</text>
</comment>
<dbReference type="RefSeq" id="XP_062877758.1">
    <property type="nucleotide sequence ID" value="XM_063021688.1"/>
</dbReference>
<protein>
    <recommendedName>
        <fullName evidence="9">Kinetochore-associated protein</fullName>
    </recommendedName>
</protein>
<dbReference type="AlphaFoldDB" id="A0AAX4H9Y5"/>
<keyword evidence="5 9" id="KW-0995">Kinetochore</keyword>
<keyword evidence="3 9" id="KW-0132">Cell division</keyword>
<dbReference type="GO" id="GO:0007059">
    <property type="term" value="P:chromosome segregation"/>
    <property type="evidence" value="ECO:0007669"/>
    <property type="project" value="UniProtKB-UniRule"/>
</dbReference>
<dbReference type="InterPro" id="IPR016851">
    <property type="entry name" value="Nnf1"/>
</dbReference>
<evidence type="ECO:0000256" key="9">
    <source>
        <dbReference type="PIRNR" id="PIRNR027153"/>
    </source>
</evidence>
<evidence type="ECO:0000256" key="8">
    <source>
        <dbReference type="ARBA" id="ARBA00023328"/>
    </source>
</evidence>
<dbReference type="PIRSF" id="PIRSF027153">
    <property type="entry name" value="Nnf1p"/>
    <property type="match status" value="1"/>
</dbReference>
<evidence type="ECO:0000313" key="10">
    <source>
        <dbReference type="EMBL" id="WPK25376.1"/>
    </source>
</evidence>
<dbReference type="KEGG" id="asau:88173752"/>
<dbReference type="GO" id="GO:0005634">
    <property type="term" value="C:nucleus"/>
    <property type="evidence" value="ECO:0007669"/>
    <property type="project" value="UniProtKB-SubCell"/>
</dbReference>
<keyword evidence="8 9" id="KW-0137">Centromere</keyword>
<keyword evidence="6 9" id="KW-0539">Nucleus</keyword>
<dbReference type="GeneID" id="88173752"/>
<name>A0AAX4H9Y5_9ASCO</name>
<gene>
    <name evidence="10" type="ORF">PUMCH_002688</name>
</gene>
<dbReference type="Pfam" id="PF03980">
    <property type="entry name" value="Nnf1"/>
    <property type="match status" value="1"/>
</dbReference>
<dbReference type="InterPro" id="IPR007128">
    <property type="entry name" value="PMF1/Nnf1"/>
</dbReference>
<dbReference type="PANTHER" id="PTHR15459">
    <property type="entry name" value="POLYAMINE-MODULATED FACTOR 1"/>
    <property type="match status" value="1"/>
</dbReference>
<keyword evidence="2 9" id="KW-0158">Chromosome</keyword>
<dbReference type="GO" id="GO:0000444">
    <property type="term" value="C:MIS12/MIND type complex"/>
    <property type="evidence" value="ECO:0007669"/>
    <property type="project" value="UniProtKB-UniRule"/>
</dbReference>
<keyword evidence="7 9" id="KW-0131">Cell cycle</keyword>
<dbReference type="Proteomes" id="UP001338582">
    <property type="component" value="Chromosome 3"/>
</dbReference>
<accession>A0AAX4H9Y5</accession>
<keyword evidence="11" id="KW-1185">Reference proteome</keyword>
<evidence type="ECO:0000256" key="6">
    <source>
        <dbReference type="ARBA" id="ARBA00023242"/>
    </source>
</evidence>